<accession>A0A5J6QQZ2</accession>
<dbReference type="KEGG" id="plal:FXN65_13935"/>
<dbReference type="EMBL" id="CP043311">
    <property type="protein sequence ID" value="QEY63109.1"/>
    <property type="molecule type" value="Genomic_DNA"/>
</dbReference>
<protein>
    <submittedName>
        <fullName evidence="1">Uncharacterized protein</fullName>
    </submittedName>
</protein>
<gene>
    <name evidence="1" type="ORF">FXN65_13935</name>
</gene>
<sequence>MLARFTLGAIDALLAQMISLRPKKRAPISRSEVPRRLGLTSLANCSASAAALTRSDAVKEFGRTTRCFDTFAGSRCNKIHPSLPTLLLGQTSAKMRIPHLRANTIQGSVHDSGKT</sequence>
<organism evidence="1 2">
    <name type="scientific">Metapseudomonas lalkuanensis</name>
    <dbReference type="NCBI Taxonomy" id="2604832"/>
    <lineage>
        <taxon>Bacteria</taxon>
        <taxon>Pseudomonadati</taxon>
        <taxon>Pseudomonadota</taxon>
        <taxon>Gammaproteobacteria</taxon>
        <taxon>Pseudomonadales</taxon>
        <taxon>Pseudomonadaceae</taxon>
        <taxon>Metapseudomonas</taxon>
    </lineage>
</organism>
<keyword evidence="2" id="KW-1185">Reference proteome</keyword>
<evidence type="ECO:0000313" key="1">
    <source>
        <dbReference type="EMBL" id="QEY63109.1"/>
    </source>
</evidence>
<proteinExistence type="predicted"/>
<evidence type="ECO:0000313" key="2">
    <source>
        <dbReference type="Proteomes" id="UP000327179"/>
    </source>
</evidence>
<reference evidence="1 2" key="1">
    <citation type="submission" date="2019-08" db="EMBL/GenBank/DDBJ databases">
        <title>Whole-genome Sequencing of e-waste polymer degrading bacterium Pseudomonas sp. strain PE08.</title>
        <authorList>
            <person name="Kirdat K."/>
            <person name="Debbarma P."/>
            <person name="Narawade N."/>
            <person name="Suyal D."/>
            <person name="Thorat V."/>
            <person name="Shouche Y."/>
            <person name="Goel R."/>
            <person name="Yadav A."/>
        </authorList>
    </citation>
    <scope>NUCLEOTIDE SEQUENCE [LARGE SCALE GENOMIC DNA]</scope>
    <source>
        <strain evidence="1 2">PE08</strain>
    </source>
</reference>
<dbReference type="AlphaFoldDB" id="A0A5J6QQZ2"/>
<name>A0A5J6QQZ2_9GAMM</name>
<dbReference type="Proteomes" id="UP000327179">
    <property type="component" value="Chromosome"/>
</dbReference>